<keyword evidence="4" id="KW-0720">Serine protease</keyword>
<keyword evidence="5" id="KW-1133">Transmembrane helix</keyword>
<dbReference type="InterPro" id="IPR009003">
    <property type="entry name" value="Peptidase_S1_PA"/>
</dbReference>
<evidence type="ECO:0000256" key="1">
    <source>
        <dbReference type="ARBA" id="ARBA00010541"/>
    </source>
</evidence>
<evidence type="ECO:0000256" key="3">
    <source>
        <dbReference type="ARBA" id="ARBA00022801"/>
    </source>
</evidence>
<accession>A0ABY4CF28</accession>
<keyword evidence="2" id="KW-0645">Protease</keyword>
<keyword evidence="5" id="KW-0472">Membrane</keyword>
<dbReference type="InterPro" id="IPR001940">
    <property type="entry name" value="Peptidase_S1C"/>
</dbReference>
<dbReference type="PRINTS" id="PR00834">
    <property type="entry name" value="PROTEASES2C"/>
</dbReference>
<evidence type="ECO:0000313" key="7">
    <source>
        <dbReference type="EMBL" id="UOF88889.1"/>
    </source>
</evidence>
<dbReference type="Gene3D" id="2.30.42.10">
    <property type="match status" value="1"/>
</dbReference>
<dbReference type="SUPFAM" id="SSF50494">
    <property type="entry name" value="Trypsin-like serine proteases"/>
    <property type="match status" value="1"/>
</dbReference>
<gene>
    <name evidence="7" type="ORF">LSG31_13160</name>
</gene>
<dbReference type="InterPro" id="IPR051201">
    <property type="entry name" value="Chloro_Bact_Ser_Proteases"/>
</dbReference>
<evidence type="ECO:0000256" key="5">
    <source>
        <dbReference type="SAM" id="Phobius"/>
    </source>
</evidence>
<keyword evidence="8" id="KW-1185">Reference proteome</keyword>
<evidence type="ECO:0000256" key="4">
    <source>
        <dbReference type="ARBA" id="ARBA00022825"/>
    </source>
</evidence>
<keyword evidence="5" id="KW-0812">Transmembrane</keyword>
<dbReference type="Gene3D" id="2.40.10.10">
    <property type="entry name" value="Trypsin-like serine proteases"/>
    <property type="match status" value="2"/>
</dbReference>
<dbReference type="InterPro" id="IPR001478">
    <property type="entry name" value="PDZ"/>
</dbReference>
<dbReference type="PANTHER" id="PTHR43343:SF3">
    <property type="entry name" value="PROTEASE DO-LIKE 8, CHLOROPLASTIC"/>
    <property type="match status" value="1"/>
</dbReference>
<name>A0ABY4CF28_9BACL</name>
<dbReference type="PANTHER" id="PTHR43343">
    <property type="entry name" value="PEPTIDASE S12"/>
    <property type="match status" value="1"/>
</dbReference>
<dbReference type="Proteomes" id="UP000830167">
    <property type="component" value="Chromosome"/>
</dbReference>
<dbReference type="InterPro" id="IPR036034">
    <property type="entry name" value="PDZ_sf"/>
</dbReference>
<sequence length="403" mass="41640">MGFYNEDASKESRRSGRGKWIAAVVLSALVGSASTVAAVPIMIKSNFINLSQSSAAGAGSLTNPSVPVSNVSVKVNDGVVQAVNKVKSAIVGVANYGASANPYSQNSNIQMQGEGSGIIFDKQGYIVTNNHVVQGAAKVEVLLPNGKKTQAKVIGTDKYSDLAVLQIPSSYVTGVATFGNSDTLQVGEPAIAIGNPLGEEFNQTVTEGVISATKRMMPVMDEATGQTLNQQAVLQTDAAINPGNSGGALVNIEGQVIGINSSKIASTGVEGMGFAIPINEARPIIQEILKTGHVSYPALGIGAVDLAQVPNEYLPNLPVNYGVFVISVQSAQAKQSGLQKGDVIVAVNGDKITDAVSLHAALFKYKIGDTVNVTVYRGGNKQTMSVKLSALPGQSSTPKNATP</sequence>
<organism evidence="7 8">
    <name type="scientific">Fodinisporobacter ferrooxydans</name>
    <dbReference type="NCBI Taxonomy" id="2901836"/>
    <lineage>
        <taxon>Bacteria</taxon>
        <taxon>Bacillati</taxon>
        <taxon>Bacillota</taxon>
        <taxon>Bacilli</taxon>
        <taxon>Bacillales</taxon>
        <taxon>Alicyclobacillaceae</taxon>
        <taxon>Fodinisporobacter</taxon>
    </lineage>
</organism>
<dbReference type="SUPFAM" id="SSF50156">
    <property type="entry name" value="PDZ domain-like"/>
    <property type="match status" value="1"/>
</dbReference>
<dbReference type="Pfam" id="PF13180">
    <property type="entry name" value="PDZ_2"/>
    <property type="match status" value="1"/>
</dbReference>
<feature type="transmembrane region" description="Helical" evidence="5">
    <location>
        <begin position="20"/>
        <end position="43"/>
    </location>
</feature>
<feature type="domain" description="PDZ" evidence="6">
    <location>
        <begin position="303"/>
        <end position="379"/>
    </location>
</feature>
<dbReference type="EMBL" id="CP089291">
    <property type="protein sequence ID" value="UOF88889.1"/>
    <property type="molecule type" value="Genomic_DNA"/>
</dbReference>
<keyword evidence="3" id="KW-0378">Hydrolase</keyword>
<comment type="similarity">
    <text evidence="1">Belongs to the peptidase S1C family.</text>
</comment>
<evidence type="ECO:0000313" key="8">
    <source>
        <dbReference type="Proteomes" id="UP000830167"/>
    </source>
</evidence>
<reference evidence="7" key="1">
    <citation type="submission" date="2021-12" db="EMBL/GenBank/DDBJ databases">
        <title>Alicyclobacillaceae gen. nov., sp. nov., isolated from chalcocite enrichment system.</title>
        <authorList>
            <person name="Jiang Z."/>
        </authorList>
    </citation>
    <scope>NUCLEOTIDE SEQUENCE</scope>
    <source>
        <strain evidence="7">MYW30-H2</strain>
    </source>
</reference>
<dbReference type="SMART" id="SM00228">
    <property type="entry name" value="PDZ"/>
    <property type="match status" value="1"/>
</dbReference>
<dbReference type="InterPro" id="IPR043504">
    <property type="entry name" value="Peptidase_S1_PA_chymotrypsin"/>
</dbReference>
<dbReference type="PROSITE" id="PS50106">
    <property type="entry name" value="PDZ"/>
    <property type="match status" value="1"/>
</dbReference>
<protein>
    <submittedName>
        <fullName evidence="7">Trypsin-like peptidase domain-containing protein</fullName>
    </submittedName>
</protein>
<evidence type="ECO:0000259" key="6">
    <source>
        <dbReference type="PROSITE" id="PS50106"/>
    </source>
</evidence>
<dbReference type="RefSeq" id="WP_347435569.1">
    <property type="nucleotide sequence ID" value="NZ_CP089291.1"/>
</dbReference>
<dbReference type="Pfam" id="PF13365">
    <property type="entry name" value="Trypsin_2"/>
    <property type="match status" value="1"/>
</dbReference>
<evidence type="ECO:0000256" key="2">
    <source>
        <dbReference type="ARBA" id="ARBA00022670"/>
    </source>
</evidence>
<proteinExistence type="inferred from homology"/>